<evidence type="ECO:0000256" key="8">
    <source>
        <dbReference type="ARBA" id="ARBA00023224"/>
    </source>
</evidence>
<dbReference type="InterPro" id="IPR000276">
    <property type="entry name" value="GPCR_Rhodpsn"/>
</dbReference>
<protein>
    <recommendedName>
        <fullName evidence="11">G-protein coupled receptors family 1 profile domain-containing protein</fullName>
    </recommendedName>
</protein>
<evidence type="ECO:0000256" key="10">
    <source>
        <dbReference type="SAM" id="Phobius"/>
    </source>
</evidence>
<dbReference type="Gene3D" id="1.20.1070.10">
    <property type="entry name" value="Rhodopsin 7-helix transmembrane proteins"/>
    <property type="match status" value="1"/>
</dbReference>
<evidence type="ECO:0000259" key="11">
    <source>
        <dbReference type="PROSITE" id="PS50262"/>
    </source>
</evidence>
<feature type="transmembrane region" description="Helical" evidence="10">
    <location>
        <begin position="70"/>
        <end position="91"/>
    </location>
</feature>
<evidence type="ECO:0000256" key="4">
    <source>
        <dbReference type="ARBA" id="ARBA00022989"/>
    </source>
</evidence>
<dbReference type="PANTHER" id="PTHR24249">
    <property type="entry name" value="HISTAMINE RECEPTOR-RELATED G-PROTEIN COUPLED RECEPTOR"/>
    <property type="match status" value="1"/>
</dbReference>
<keyword evidence="2" id="KW-1003">Cell membrane</keyword>
<proteinExistence type="inferred from homology"/>
<dbReference type="Pfam" id="PF00001">
    <property type="entry name" value="7tm_1"/>
    <property type="match status" value="1"/>
</dbReference>
<accession>A0A9W9YC92</accession>
<evidence type="ECO:0000256" key="1">
    <source>
        <dbReference type="ARBA" id="ARBA00004651"/>
    </source>
</evidence>
<dbReference type="SMART" id="SM01381">
    <property type="entry name" value="7TM_GPCR_Srsx"/>
    <property type="match status" value="1"/>
</dbReference>
<dbReference type="PANTHER" id="PTHR24249:SF372">
    <property type="entry name" value="G-PROTEIN COUPLED RECEPTORS FAMILY 1 PROFILE DOMAIN-CONTAINING PROTEIN"/>
    <property type="match status" value="1"/>
</dbReference>
<evidence type="ECO:0000256" key="3">
    <source>
        <dbReference type="ARBA" id="ARBA00022692"/>
    </source>
</evidence>
<dbReference type="EMBL" id="MU827786">
    <property type="protein sequence ID" value="KAJ7333573.1"/>
    <property type="molecule type" value="Genomic_DNA"/>
</dbReference>
<keyword evidence="4 10" id="KW-1133">Transmembrane helix</keyword>
<evidence type="ECO:0000313" key="13">
    <source>
        <dbReference type="Proteomes" id="UP001163046"/>
    </source>
</evidence>
<evidence type="ECO:0000256" key="6">
    <source>
        <dbReference type="ARBA" id="ARBA00023136"/>
    </source>
</evidence>
<sequence length="279" mass="31918">MWFWIVSLLLTIIAMLGNAQVIYLILTRRRLRTKANWFVFSLAMADLISVSVFIPPHFSCKIAGCDHSMVILHLVSYFGQASATNIIAFTADRYVAIVLPLRYPQIITKKKIILILMSAWLAPLLLDTIPKVLLSNKNIVQLTSMVMFQISPCFFLAIATRKMINIANKHSRRTSVLLKQLKFNQPSHRMRGKPEASSARLITIMVGVFLICYISQSLSSLCGCFPSCKEFQPEEFVRYTLSFLLIINSGANPFVYALFKGDIKREFARMYFCKTRRER</sequence>
<keyword evidence="5 9" id="KW-0297">G-protein coupled receptor</keyword>
<keyword evidence="3 9" id="KW-0812">Transmembrane</keyword>
<comment type="subcellular location">
    <subcellularLocation>
        <location evidence="1">Cell membrane</location>
        <topology evidence="1">Multi-pass membrane protein</topology>
    </subcellularLocation>
</comment>
<dbReference type="Proteomes" id="UP001163046">
    <property type="component" value="Unassembled WGS sequence"/>
</dbReference>
<reference evidence="12" key="1">
    <citation type="submission" date="2023-01" db="EMBL/GenBank/DDBJ databases">
        <title>Genome assembly of the deep-sea coral Lophelia pertusa.</title>
        <authorList>
            <person name="Herrera S."/>
            <person name="Cordes E."/>
        </authorList>
    </citation>
    <scope>NUCLEOTIDE SEQUENCE</scope>
    <source>
        <strain evidence="12">USNM1676648</strain>
        <tissue evidence="12">Polyp</tissue>
    </source>
</reference>
<feature type="transmembrane region" description="Helical" evidence="10">
    <location>
        <begin position="139"/>
        <end position="159"/>
    </location>
</feature>
<dbReference type="CDD" id="cd00637">
    <property type="entry name" value="7tm_classA_rhodopsin-like"/>
    <property type="match status" value="1"/>
</dbReference>
<feature type="domain" description="G-protein coupled receptors family 1 profile" evidence="11">
    <location>
        <begin position="17"/>
        <end position="256"/>
    </location>
</feature>
<dbReference type="AlphaFoldDB" id="A0A9W9YC92"/>
<evidence type="ECO:0000256" key="5">
    <source>
        <dbReference type="ARBA" id="ARBA00023040"/>
    </source>
</evidence>
<dbReference type="PRINTS" id="PR00237">
    <property type="entry name" value="GPCRRHODOPSN"/>
</dbReference>
<dbReference type="SUPFAM" id="SSF81321">
    <property type="entry name" value="Family A G protein-coupled receptor-like"/>
    <property type="match status" value="1"/>
</dbReference>
<dbReference type="GO" id="GO:0004930">
    <property type="term" value="F:G protein-coupled receptor activity"/>
    <property type="evidence" value="ECO:0007669"/>
    <property type="project" value="UniProtKB-KW"/>
</dbReference>
<keyword evidence="13" id="KW-1185">Reference proteome</keyword>
<gene>
    <name evidence="12" type="ORF">OS493_017115</name>
</gene>
<evidence type="ECO:0000256" key="7">
    <source>
        <dbReference type="ARBA" id="ARBA00023170"/>
    </source>
</evidence>
<feature type="transmembrane region" description="Helical" evidence="10">
    <location>
        <begin position="236"/>
        <end position="259"/>
    </location>
</feature>
<dbReference type="GO" id="GO:0005886">
    <property type="term" value="C:plasma membrane"/>
    <property type="evidence" value="ECO:0007669"/>
    <property type="project" value="UniProtKB-SubCell"/>
</dbReference>
<feature type="transmembrane region" description="Helical" evidence="10">
    <location>
        <begin position="38"/>
        <end position="58"/>
    </location>
</feature>
<keyword evidence="6 10" id="KW-0472">Membrane</keyword>
<comment type="similarity">
    <text evidence="9">Belongs to the G-protein coupled receptor 1 family.</text>
</comment>
<feature type="transmembrane region" description="Helical" evidence="10">
    <location>
        <begin position="112"/>
        <end position="133"/>
    </location>
</feature>
<evidence type="ECO:0000256" key="2">
    <source>
        <dbReference type="ARBA" id="ARBA00022475"/>
    </source>
</evidence>
<dbReference type="InterPro" id="IPR050569">
    <property type="entry name" value="TAAR"/>
</dbReference>
<dbReference type="InterPro" id="IPR017452">
    <property type="entry name" value="GPCR_Rhodpsn_7TM"/>
</dbReference>
<feature type="transmembrane region" description="Helical" evidence="10">
    <location>
        <begin position="198"/>
        <end position="216"/>
    </location>
</feature>
<feature type="transmembrane region" description="Helical" evidence="10">
    <location>
        <begin position="6"/>
        <end position="26"/>
    </location>
</feature>
<evidence type="ECO:0000256" key="9">
    <source>
        <dbReference type="RuleBase" id="RU000688"/>
    </source>
</evidence>
<organism evidence="12 13">
    <name type="scientific">Desmophyllum pertusum</name>
    <dbReference type="NCBI Taxonomy" id="174260"/>
    <lineage>
        <taxon>Eukaryota</taxon>
        <taxon>Metazoa</taxon>
        <taxon>Cnidaria</taxon>
        <taxon>Anthozoa</taxon>
        <taxon>Hexacorallia</taxon>
        <taxon>Scleractinia</taxon>
        <taxon>Caryophylliina</taxon>
        <taxon>Caryophylliidae</taxon>
        <taxon>Desmophyllum</taxon>
    </lineage>
</organism>
<name>A0A9W9YC92_9CNID</name>
<dbReference type="PROSITE" id="PS00237">
    <property type="entry name" value="G_PROTEIN_RECEP_F1_1"/>
    <property type="match status" value="1"/>
</dbReference>
<evidence type="ECO:0000313" key="12">
    <source>
        <dbReference type="EMBL" id="KAJ7333573.1"/>
    </source>
</evidence>
<keyword evidence="7 9" id="KW-0675">Receptor</keyword>
<keyword evidence="8 9" id="KW-0807">Transducer</keyword>
<dbReference type="PROSITE" id="PS50262">
    <property type="entry name" value="G_PROTEIN_RECEP_F1_2"/>
    <property type="match status" value="1"/>
</dbReference>
<dbReference type="OrthoDB" id="5981855at2759"/>
<comment type="caution">
    <text evidence="12">The sequence shown here is derived from an EMBL/GenBank/DDBJ whole genome shotgun (WGS) entry which is preliminary data.</text>
</comment>